<feature type="domain" description="Aldehyde dehydrogenase" evidence="2">
    <location>
        <begin position="200"/>
        <end position="372"/>
    </location>
</feature>
<dbReference type="InterPro" id="IPR016162">
    <property type="entry name" value="Ald_DH_N"/>
</dbReference>
<dbReference type="Proteomes" id="UP001324427">
    <property type="component" value="Unassembled WGS sequence"/>
</dbReference>
<dbReference type="GO" id="GO:0016620">
    <property type="term" value="F:oxidoreductase activity, acting on the aldehyde or oxo group of donors, NAD or NADP as acceptor"/>
    <property type="evidence" value="ECO:0007669"/>
    <property type="project" value="InterPro"/>
</dbReference>
<name>A0AAV9JB28_9PEZI</name>
<dbReference type="Pfam" id="PF00171">
    <property type="entry name" value="Aldedh"/>
    <property type="match status" value="1"/>
</dbReference>
<evidence type="ECO:0000256" key="1">
    <source>
        <dbReference type="SAM" id="Phobius"/>
    </source>
</evidence>
<dbReference type="InterPro" id="IPR015590">
    <property type="entry name" value="Aldehyde_DH_dom"/>
</dbReference>
<dbReference type="PANTHER" id="PTHR43111">
    <property type="entry name" value="ALDEHYDE DEHYDROGENASE B-RELATED"/>
    <property type="match status" value="1"/>
</dbReference>
<accession>A0AAV9JB28</accession>
<evidence type="ECO:0000313" key="3">
    <source>
        <dbReference type="EMBL" id="KAK4542362.1"/>
    </source>
</evidence>
<evidence type="ECO:0000313" key="4">
    <source>
        <dbReference type="Proteomes" id="UP001324427"/>
    </source>
</evidence>
<gene>
    <name evidence="3" type="ORF">LTR36_006818</name>
</gene>
<feature type="transmembrane region" description="Helical" evidence="1">
    <location>
        <begin position="457"/>
        <end position="480"/>
    </location>
</feature>
<keyword evidence="1" id="KW-0812">Transmembrane</keyword>
<dbReference type="PANTHER" id="PTHR43111:SF1">
    <property type="entry name" value="ALDEHYDE DEHYDROGENASE B-RELATED"/>
    <property type="match status" value="1"/>
</dbReference>
<sequence length="487" mass="52926">MANLFPQILAAAVDERAHNIFYRQTQLERLCSSLITRIPDIREAIAEDYGHSPAEVALEIHLVLEAVKREYASLQPSKAHEEEYLIAAGKDAPSRTRPAGIVYIEPCTHSLFYSVVVPLAAATAAGNCVIVLLENNIRTLSSLLRQILSSALAQDTFAIVSSAIRDESLLNSAIFVDQNSTAKWPKANELASAAATRTIAVVDRTADVQLAAHELVAARFSFRGRSAYAPDCVLVNEFVKHAFLQAVVSECAKLGGVAPITGDEKSMRGGAADKVQEQVSSLREADPGVRVILQEHKMAVVDLPSRTSHFLAKKLDAPVLMVHAITSLDDAIDLISSTEDGPCLAAYHFGNPAQAKYLTQFIDANISFINHIPREVLIGPAYPTGHPINLAARYPRELFTLQRPAYIERRSAPAVFDAALTSSSNATAQQLLRDASSPLKVLKRSKGGGVGFFEQGFLMNAAILLTTTISVSGFGIYWWVRRGRSPW</sequence>
<proteinExistence type="predicted"/>
<keyword evidence="4" id="KW-1185">Reference proteome</keyword>
<dbReference type="Gene3D" id="3.40.605.10">
    <property type="entry name" value="Aldehyde Dehydrogenase, Chain A, domain 1"/>
    <property type="match status" value="1"/>
</dbReference>
<dbReference type="SUPFAM" id="SSF53720">
    <property type="entry name" value="ALDH-like"/>
    <property type="match status" value="1"/>
</dbReference>
<comment type="caution">
    <text evidence="3">The sequence shown here is derived from an EMBL/GenBank/DDBJ whole genome shotgun (WGS) entry which is preliminary data.</text>
</comment>
<dbReference type="EMBL" id="JAVFHQ010000042">
    <property type="protein sequence ID" value="KAK4542362.1"/>
    <property type="molecule type" value="Genomic_DNA"/>
</dbReference>
<dbReference type="Gene3D" id="3.40.309.10">
    <property type="entry name" value="Aldehyde Dehydrogenase, Chain A, domain 2"/>
    <property type="match status" value="1"/>
</dbReference>
<dbReference type="InterPro" id="IPR016161">
    <property type="entry name" value="Ald_DH/histidinol_DH"/>
</dbReference>
<organism evidence="3 4">
    <name type="scientific">Oleoguttula mirabilis</name>
    <dbReference type="NCBI Taxonomy" id="1507867"/>
    <lineage>
        <taxon>Eukaryota</taxon>
        <taxon>Fungi</taxon>
        <taxon>Dikarya</taxon>
        <taxon>Ascomycota</taxon>
        <taxon>Pezizomycotina</taxon>
        <taxon>Dothideomycetes</taxon>
        <taxon>Dothideomycetidae</taxon>
        <taxon>Mycosphaerellales</taxon>
        <taxon>Teratosphaeriaceae</taxon>
        <taxon>Oleoguttula</taxon>
    </lineage>
</organism>
<dbReference type="InterPro" id="IPR016163">
    <property type="entry name" value="Ald_DH_C"/>
</dbReference>
<reference evidence="3 4" key="1">
    <citation type="submission" date="2021-11" db="EMBL/GenBank/DDBJ databases">
        <title>Black yeast isolated from Biological Soil Crust.</title>
        <authorList>
            <person name="Kurbessoian T."/>
        </authorList>
    </citation>
    <scope>NUCLEOTIDE SEQUENCE [LARGE SCALE GENOMIC DNA]</scope>
    <source>
        <strain evidence="3 4">CCFEE 5522</strain>
    </source>
</reference>
<evidence type="ECO:0000259" key="2">
    <source>
        <dbReference type="Pfam" id="PF00171"/>
    </source>
</evidence>
<dbReference type="AlphaFoldDB" id="A0AAV9JB28"/>
<keyword evidence="1" id="KW-1133">Transmembrane helix</keyword>
<keyword evidence="1" id="KW-0472">Membrane</keyword>
<protein>
    <recommendedName>
        <fullName evidence="2">Aldehyde dehydrogenase domain-containing protein</fullName>
    </recommendedName>
</protein>